<evidence type="ECO:0000313" key="3">
    <source>
        <dbReference type="Proteomes" id="UP000043699"/>
    </source>
</evidence>
<reference evidence="2 3" key="1">
    <citation type="submission" date="2014-09" db="EMBL/GenBank/DDBJ databases">
        <authorList>
            <person name="Urmite Genomes Urmite Genomes"/>
        </authorList>
    </citation>
    <scope>NUCLEOTIDE SEQUENCE [LARGE SCALE GENOMIC DNA]</scope>
    <source>
        <strain evidence="2 3">ES2</strain>
    </source>
</reference>
<accession>A0A098EGY6</accession>
<dbReference type="Proteomes" id="UP000043699">
    <property type="component" value="Unassembled WGS sequence"/>
</dbReference>
<proteinExistence type="predicted"/>
<dbReference type="AlphaFoldDB" id="A0A098EGY6"/>
<dbReference type="InterPro" id="IPR029058">
    <property type="entry name" value="AB_hydrolase_fold"/>
</dbReference>
<dbReference type="PANTHER" id="PTHR43798">
    <property type="entry name" value="MONOACYLGLYCEROL LIPASE"/>
    <property type="match status" value="1"/>
</dbReference>
<organism evidence="2 3">
    <name type="scientific">Planococcus massiliensis</name>
    <dbReference type="NCBI Taxonomy" id="1499687"/>
    <lineage>
        <taxon>Bacteria</taxon>
        <taxon>Bacillati</taxon>
        <taxon>Bacillota</taxon>
        <taxon>Bacilli</taxon>
        <taxon>Bacillales</taxon>
        <taxon>Caryophanaceae</taxon>
        <taxon>Planococcus</taxon>
    </lineage>
</organism>
<dbReference type="EMBL" id="CCXS01000001">
    <property type="protein sequence ID" value="CEG21559.1"/>
    <property type="molecule type" value="Genomic_DNA"/>
</dbReference>
<dbReference type="PRINTS" id="PR00111">
    <property type="entry name" value="ABHYDROLASE"/>
</dbReference>
<dbReference type="PRINTS" id="PR00412">
    <property type="entry name" value="EPOXHYDRLASE"/>
</dbReference>
<protein>
    <submittedName>
        <fullName evidence="2">Fluoroacetate dehalogenase</fullName>
    </submittedName>
</protein>
<dbReference type="RefSeq" id="WP_052650134.1">
    <property type="nucleotide sequence ID" value="NZ_CCXS01000001.1"/>
</dbReference>
<name>A0A098EGY6_9BACL</name>
<dbReference type="Pfam" id="PF00561">
    <property type="entry name" value="Abhydrolase_1"/>
    <property type="match status" value="1"/>
</dbReference>
<evidence type="ECO:0000313" key="2">
    <source>
        <dbReference type="EMBL" id="CEG21559.1"/>
    </source>
</evidence>
<keyword evidence="3" id="KW-1185">Reference proteome</keyword>
<dbReference type="SUPFAM" id="SSF53474">
    <property type="entry name" value="alpha/beta-Hydrolases"/>
    <property type="match status" value="1"/>
</dbReference>
<feature type="domain" description="AB hydrolase-1" evidence="1">
    <location>
        <begin position="27"/>
        <end position="272"/>
    </location>
</feature>
<dbReference type="GO" id="GO:0003824">
    <property type="term" value="F:catalytic activity"/>
    <property type="evidence" value="ECO:0007669"/>
    <property type="project" value="InterPro"/>
</dbReference>
<evidence type="ECO:0000259" key="1">
    <source>
        <dbReference type="Pfam" id="PF00561"/>
    </source>
</evidence>
<dbReference type="GO" id="GO:0016020">
    <property type="term" value="C:membrane"/>
    <property type="evidence" value="ECO:0007669"/>
    <property type="project" value="TreeGrafter"/>
</dbReference>
<dbReference type="PANTHER" id="PTHR43798:SF33">
    <property type="entry name" value="HYDROLASE, PUTATIVE (AFU_ORTHOLOGUE AFUA_2G14860)-RELATED"/>
    <property type="match status" value="1"/>
</dbReference>
<sequence length="287" mass="32560">MLFENFKLQTIALKEVEVRVRIGGDGPPLLLLHGHPQTHMMWHKVAPLLAGQFTLVMPDLRGYGDSSKPASMADHSSYSKRAMAKDQIELMKKLGFAPFSVAGHDRGGRCAYRLALDFPEAVEKLAVLDIIPTGEAFRRTNKEFASSTWHWFFLSQPFDLPEKMIGENPDHFYFRGSRDLFHPEALADYLRGIQNPGTIHAMCEDYRAGATFDFELDEQDRGTKKIACPLLALWSEQGELPGLYDVLDIWRGWADDVQGRGIDCGHYLAEEAPEETARELERFFKKV</sequence>
<dbReference type="STRING" id="1499687.BN1080_00470"/>
<dbReference type="InterPro" id="IPR050266">
    <property type="entry name" value="AB_hydrolase_sf"/>
</dbReference>
<dbReference type="InterPro" id="IPR000639">
    <property type="entry name" value="Epox_hydrolase-like"/>
</dbReference>
<dbReference type="Gene3D" id="3.40.50.1820">
    <property type="entry name" value="alpha/beta hydrolase"/>
    <property type="match status" value="1"/>
</dbReference>
<gene>
    <name evidence="2" type="ORF">BN1080_00470</name>
</gene>
<dbReference type="InterPro" id="IPR000073">
    <property type="entry name" value="AB_hydrolase_1"/>
</dbReference>